<feature type="active site" description="Tele-AMP-histidine intermediate" evidence="7">
    <location>
        <position position="105"/>
    </location>
</feature>
<dbReference type="PRINTS" id="PR00332">
    <property type="entry name" value="HISTRIAD"/>
</dbReference>
<dbReference type="PROSITE" id="PS51084">
    <property type="entry name" value="HIT_2"/>
    <property type="match status" value="1"/>
</dbReference>
<organism evidence="11 12">
    <name type="scientific">Pseudolycoriella hygida</name>
    <dbReference type="NCBI Taxonomy" id="35572"/>
    <lineage>
        <taxon>Eukaryota</taxon>
        <taxon>Metazoa</taxon>
        <taxon>Ecdysozoa</taxon>
        <taxon>Arthropoda</taxon>
        <taxon>Hexapoda</taxon>
        <taxon>Insecta</taxon>
        <taxon>Pterygota</taxon>
        <taxon>Neoptera</taxon>
        <taxon>Endopterygota</taxon>
        <taxon>Diptera</taxon>
        <taxon>Nematocera</taxon>
        <taxon>Sciaroidea</taxon>
        <taxon>Sciaridae</taxon>
        <taxon>Pseudolycoriella</taxon>
    </lineage>
</organism>
<evidence type="ECO:0000313" key="11">
    <source>
        <dbReference type="EMBL" id="KAJ6642936.1"/>
    </source>
</evidence>
<dbReference type="SUPFAM" id="SSF54197">
    <property type="entry name" value="HIT-like"/>
    <property type="match status" value="1"/>
</dbReference>
<dbReference type="InterPro" id="IPR036265">
    <property type="entry name" value="HIT-like_sf"/>
</dbReference>
<dbReference type="OrthoDB" id="275748at2759"/>
<evidence type="ECO:0000256" key="5">
    <source>
        <dbReference type="ARBA" id="ARBA00039802"/>
    </source>
</evidence>
<accession>A0A9Q0N4U5</accession>
<dbReference type="EMBL" id="WJQU01000002">
    <property type="protein sequence ID" value="KAJ6642936.1"/>
    <property type="molecule type" value="Genomic_DNA"/>
</dbReference>
<reference evidence="11" key="1">
    <citation type="submission" date="2022-07" db="EMBL/GenBank/DDBJ databases">
        <authorList>
            <person name="Trinca V."/>
            <person name="Uliana J.V.C."/>
            <person name="Torres T.T."/>
            <person name="Ward R.J."/>
            <person name="Monesi N."/>
        </authorList>
    </citation>
    <scope>NUCLEOTIDE SEQUENCE</scope>
    <source>
        <strain evidence="11">HSMRA1968</strain>
        <tissue evidence="11">Whole embryos</tissue>
    </source>
</reference>
<keyword evidence="2" id="KW-0378">Hydrolase</keyword>
<keyword evidence="1" id="KW-0547">Nucleotide-binding</keyword>
<dbReference type="Pfam" id="PF11969">
    <property type="entry name" value="DcpS_C"/>
    <property type="match status" value="1"/>
</dbReference>
<dbReference type="InterPro" id="IPR001310">
    <property type="entry name" value="Histidine_triad_HIT"/>
</dbReference>
<comment type="similarity">
    <text evidence="4">Belongs to the HINT family.</text>
</comment>
<evidence type="ECO:0000256" key="8">
    <source>
        <dbReference type="PIRSR" id="PIRSR601310-3"/>
    </source>
</evidence>
<evidence type="ECO:0000256" key="1">
    <source>
        <dbReference type="ARBA" id="ARBA00022741"/>
    </source>
</evidence>
<comment type="catalytic activity">
    <reaction evidence="3">
        <text>adenosine 5'-phosphoramidate + H2O = NH4(+) + AMP</text>
        <dbReference type="Rhea" id="RHEA:67916"/>
        <dbReference type="ChEBI" id="CHEBI:15377"/>
        <dbReference type="ChEBI" id="CHEBI:28938"/>
        <dbReference type="ChEBI" id="CHEBI:57890"/>
        <dbReference type="ChEBI" id="CHEBI:456215"/>
    </reaction>
</comment>
<comment type="caution">
    <text evidence="11">The sequence shown here is derived from an EMBL/GenBank/DDBJ whole genome shotgun (WGS) entry which is preliminary data.</text>
</comment>
<evidence type="ECO:0000256" key="4">
    <source>
        <dbReference type="ARBA" id="ARBA00025764"/>
    </source>
</evidence>
<evidence type="ECO:0000313" key="12">
    <source>
        <dbReference type="Proteomes" id="UP001151699"/>
    </source>
</evidence>
<proteinExistence type="inferred from homology"/>
<sequence length="154" mass="18073">IEKKIIMARECVFCNIVWKKLDADFLFENEGFVIIKDIRPACEFHYLAVPKRHIRDGRDLQSTDKSLLLEMEQELRNLFAKKNIPSDNVLLGFHWPPFISVPHLHMHGLAPTNQLSLITRWMFKPMTYWFRTTDYVLKNINAGPALDERSTSTK</sequence>
<evidence type="ECO:0000256" key="6">
    <source>
        <dbReference type="ARBA" id="ARBA00042361"/>
    </source>
</evidence>
<protein>
    <recommendedName>
        <fullName evidence="5">Adenosine 5'-monophosphoramidase HINT3</fullName>
    </recommendedName>
    <alternativeName>
        <fullName evidence="6">Histidine triad nucleotide-binding protein 3</fullName>
    </alternativeName>
</protein>
<evidence type="ECO:0000259" key="10">
    <source>
        <dbReference type="PROSITE" id="PS51084"/>
    </source>
</evidence>
<dbReference type="InterPro" id="IPR011146">
    <property type="entry name" value="HIT-like"/>
</dbReference>
<feature type="non-terminal residue" evidence="11">
    <location>
        <position position="154"/>
    </location>
</feature>
<evidence type="ECO:0000256" key="9">
    <source>
        <dbReference type="PROSITE-ProRule" id="PRU00464"/>
    </source>
</evidence>
<dbReference type="GO" id="GO:0016787">
    <property type="term" value="F:hydrolase activity"/>
    <property type="evidence" value="ECO:0007669"/>
    <property type="project" value="UniProtKB-KW"/>
</dbReference>
<dbReference type="PANTHER" id="PTHR12486:SF5">
    <property type="entry name" value="ADENOSINE 5'-MONOPHOSPHORAMIDASE HINT3"/>
    <property type="match status" value="1"/>
</dbReference>
<dbReference type="AlphaFoldDB" id="A0A9Q0N4U5"/>
<evidence type="ECO:0000256" key="3">
    <source>
        <dbReference type="ARBA" id="ARBA00024472"/>
    </source>
</evidence>
<name>A0A9Q0N4U5_9DIPT</name>
<feature type="short sequence motif" description="Histidine triad motif" evidence="8 9">
    <location>
        <begin position="103"/>
        <end position="107"/>
    </location>
</feature>
<dbReference type="Proteomes" id="UP001151699">
    <property type="component" value="Chromosome B"/>
</dbReference>
<keyword evidence="12" id="KW-1185">Reference proteome</keyword>
<feature type="domain" description="HIT" evidence="10">
    <location>
        <begin position="12"/>
        <end position="118"/>
    </location>
</feature>
<dbReference type="GO" id="GO:0000166">
    <property type="term" value="F:nucleotide binding"/>
    <property type="evidence" value="ECO:0007669"/>
    <property type="project" value="UniProtKB-KW"/>
</dbReference>
<dbReference type="PANTHER" id="PTHR12486">
    <property type="entry name" value="APRATAXIN-RELATED"/>
    <property type="match status" value="1"/>
</dbReference>
<evidence type="ECO:0000256" key="7">
    <source>
        <dbReference type="PIRSR" id="PIRSR601310-1"/>
    </source>
</evidence>
<gene>
    <name evidence="11" type="primary">hint3</name>
    <name evidence="11" type="ORF">Bhyg_07892</name>
</gene>
<evidence type="ECO:0000256" key="2">
    <source>
        <dbReference type="ARBA" id="ARBA00022801"/>
    </source>
</evidence>
<dbReference type="Gene3D" id="3.30.428.10">
    <property type="entry name" value="HIT-like"/>
    <property type="match status" value="1"/>
</dbReference>